<comment type="similarity">
    <text evidence="2">Belongs to the SLX4 family.</text>
</comment>
<dbReference type="AlphaFoldDB" id="A0A7J7J1J4"/>
<organism evidence="10 11">
    <name type="scientific">Bugula neritina</name>
    <name type="common">Brown bryozoan</name>
    <name type="synonym">Sertularia neritina</name>
    <dbReference type="NCBI Taxonomy" id="10212"/>
    <lineage>
        <taxon>Eukaryota</taxon>
        <taxon>Metazoa</taxon>
        <taxon>Spiralia</taxon>
        <taxon>Lophotrochozoa</taxon>
        <taxon>Bryozoa</taxon>
        <taxon>Gymnolaemata</taxon>
        <taxon>Cheilostomatida</taxon>
        <taxon>Flustrina</taxon>
        <taxon>Buguloidea</taxon>
        <taxon>Bugulidae</taxon>
        <taxon>Bugula</taxon>
    </lineage>
</organism>
<accession>A0A7J7J1J4</accession>
<feature type="compositionally biased region" description="Basic residues" evidence="8">
    <location>
        <begin position="1144"/>
        <end position="1154"/>
    </location>
</feature>
<dbReference type="InterPro" id="IPR011333">
    <property type="entry name" value="SKP1/BTB/POZ_sf"/>
</dbReference>
<feature type="compositionally biased region" description="Polar residues" evidence="8">
    <location>
        <begin position="982"/>
        <end position="1000"/>
    </location>
</feature>
<dbReference type="OrthoDB" id="5576441at2759"/>
<feature type="compositionally biased region" description="Low complexity" evidence="8">
    <location>
        <begin position="95"/>
        <end position="111"/>
    </location>
</feature>
<comment type="caution">
    <text evidence="10">The sequence shown here is derived from an EMBL/GenBank/DDBJ whole genome shotgun (WGS) entry which is preliminary data.</text>
</comment>
<feature type="region of interest" description="Disordered" evidence="8">
    <location>
        <begin position="320"/>
        <end position="367"/>
    </location>
</feature>
<dbReference type="PANTHER" id="PTHR21541:SF3">
    <property type="entry name" value="STRUCTURE-SPECIFIC ENDONUCLEASE SUBUNIT SLX4"/>
    <property type="match status" value="1"/>
</dbReference>
<feature type="compositionally biased region" description="Low complexity" evidence="8">
    <location>
        <begin position="46"/>
        <end position="58"/>
    </location>
</feature>
<feature type="compositionally biased region" description="Polar residues" evidence="8">
    <location>
        <begin position="353"/>
        <end position="367"/>
    </location>
</feature>
<feature type="region of interest" description="Disordered" evidence="8">
    <location>
        <begin position="981"/>
        <end position="1001"/>
    </location>
</feature>
<evidence type="ECO:0000256" key="4">
    <source>
        <dbReference type="ARBA" id="ARBA00023172"/>
    </source>
</evidence>
<feature type="domain" description="BTB" evidence="9">
    <location>
        <begin position="227"/>
        <end position="283"/>
    </location>
</feature>
<dbReference type="GO" id="GO:0006260">
    <property type="term" value="P:DNA replication"/>
    <property type="evidence" value="ECO:0007669"/>
    <property type="project" value="InterPro"/>
</dbReference>
<keyword evidence="5" id="KW-0234">DNA repair</keyword>
<evidence type="ECO:0000256" key="3">
    <source>
        <dbReference type="ARBA" id="ARBA00022763"/>
    </source>
</evidence>
<dbReference type="InterPro" id="IPR018574">
    <property type="entry name" value="Structure-sp_endonuc_su_Slx4"/>
</dbReference>
<dbReference type="GO" id="GO:0000712">
    <property type="term" value="P:resolution of meiotic recombination intermediates"/>
    <property type="evidence" value="ECO:0007669"/>
    <property type="project" value="TreeGrafter"/>
</dbReference>
<evidence type="ECO:0000256" key="6">
    <source>
        <dbReference type="ARBA" id="ARBA00023242"/>
    </source>
</evidence>
<dbReference type="Pfam" id="PF09494">
    <property type="entry name" value="Slx4"/>
    <property type="match status" value="1"/>
</dbReference>
<evidence type="ECO:0000256" key="1">
    <source>
        <dbReference type="ARBA" id="ARBA00004123"/>
    </source>
</evidence>
<dbReference type="InterPro" id="IPR000210">
    <property type="entry name" value="BTB/POZ_dom"/>
</dbReference>
<evidence type="ECO:0000256" key="8">
    <source>
        <dbReference type="SAM" id="MobiDB-lite"/>
    </source>
</evidence>
<evidence type="ECO:0000313" key="11">
    <source>
        <dbReference type="Proteomes" id="UP000593567"/>
    </source>
</evidence>
<protein>
    <recommendedName>
        <fullName evidence="7">Structure-specific endonuclease subunit SLX4</fullName>
    </recommendedName>
</protein>
<dbReference type="CDD" id="cd18186">
    <property type="entry name" value="BTB_POZ_ZBTB_KLHL-like"/>
    <property type="match status" value="1"/>
</dbReference>
<keyword evidence="11" id="KW-1185">Reference proteome</keyword>
<feature type="region of interest" description="Disordered" evidence="8">
    <location>
        <begin position="607"/>
        <end position="640"/>
    </location>
</feature>
<reference evidence="10" key="1">
    <citation type="submission" date="2020-06" db="EMBL/GenBank/DDBJ databases">
        <title>Draft genome of Bugula neritina, a colonial animal packing powerful symbionts and potential medicines.</title>
        <authorList>
            <person name="Rayko M."/>
        </authorList>
    </citation>
    <scope>NUCLEOTIDE SEQUENCE [LARGE SCALE GENOMIC DNA]</scope>
    <source>
        <strain evidence="10">Kwan_BN1</strain>
    </source>
</reference>
<dbReference type="Proteomes" id="UP000593567">
    <property type="component" value="Unassembled WGS sequence"/>
</dbReference>
<feature type="compositionally biased region" description="Polar residues" evidence="8">
    <location>
        <begin position="136"/>
        <end position="146"/>
    </location>
</feature>
<feature type="region of interest" description="Disordered" evidence="8">
    <location>
        <begin position="657"/>
        <end position="684"/>
    </location>
</feature>
<proteinExistence type="inferred from homology"/>
<gene>
    <name evidence="10" type="ORF">EB796_022397</name>
</gene>
<feature type="region of interest" description="Disordered" evidence="8">
    <location>
        <begin position="393"/>
        <end position="451"/>
    </location>
</feature>
<keyword evidence="6" id="KW-0539">Nucleus</keyword>
<feature type="compositionally biased region" description="Polar residues" evidence="8">
    <location>
        <begin position="490"/>
        <end position="499"/>
    </location>
</feature>
<evidence type="ECO:0000259" key="9">
    <source>
        <dbReference type="PROSITE" id="PS50097"/>
    </source>
</evidence>
<evidence type="ECO:0000256" key="2">
    <source>
        <dbReference type="ARBA" id="ARBA00006661"/>
    </source>
</evidence>
<keyword evidence="4" id="KW-0233">DNA recombination</keyword>
<feature type="compositionally biased region" description="Polar residues" evidence="8">
    <location>
        <begin position="829"/>
        <end position="850"/>
    </location>
</feature>
<feature type="compositionally biased region" description="Polar residues" evidence="8">
    <location>
        <begin position="671"/>
        <end position="680"/>
    </location>
</feature>
<feature type="compositionally biased region" description="Polar residues" evidence="8">
    <location>
        <begin position="614"/>
        <end position="627"/>
    </location>
</feature>
<evidence type="ECO:0000313" key="10">
    <source>
        <dbReference type="EMBL" id="KAF6019308.1"/>
    </source>
</evidence>
<dbReference type="Gene3D" id="3.30.710.10">
    <property type="entry name" value="Potassium Channel Kv1.1, Chain A"/>
    <property type="match status" value="1"/>
</dbReference>
<dbReference type="SUPFAM" id="SSF54695">
    <property type="entry name" value="POZ domain"/>
    <property type="match status" value="1"/>
</dbReference>
<dbReference type="EMBL" id="VXIV02003241">
    <property type="protein sequence ID" value="KAF6019308.1"/>
    <property type="molecule type" value="Genomic_DNA"/>
</dbReference>
<comment type="subcellular location">
    <subcellularLocation>
        <location evidence="1">Nucleus</location>
    </subcellularLocation>
</comment>
<feature type="compositionally biased region" description="Polar residues" evidence="8">
    <location>
        <begin position="405"/>
        <end position="423"/>
    </location>
</feature>
<dbReference type="GO" id="GO:0033557">
    <property type="term" value="C:Slx1-Slx4 complex"/>
    <property type="evidence" value="ECO:0007669"/>
    <property type="project" value="InterPro"/>
</dbReference>
<feature type="region of interest" description="Disordered" evidence="8">
    <location>
        <begin position="485"/>
        <end position="504"/>
    </location>
</feature>
<feature type="compositionally biased region" description="Basic and acidic residues" evidence="8">
    <location>
        <begin position="851"/>
        <end position="865"/>
    </location>
</feature>
<evidence type="ECO:0000256" key="7">
    <source>
        <dbReference type="ARBA" id="ARBA00029496"/>
    </source>
</evidence>
<feature type="region of interest" description="Disordered" evidence="8">
    <location>
        <begin position="1141"/>
        <end position="1166"/>
    </location>
</feature>
<evidence type="ECO:0000256" key="5">
    <source>
        <dbReference type="ARBA" id="ARBA00023204"/>
    </source>
</evidence>
<dbReference type="CDD" id="cd22999">
    <property type="entry name" value="SAP_SLX4"/>
    <property type="match status" value="1"/>
</dbReference>
<dbReference type="GO" id="GO:0006281">
    <property type="term" value="P:DNA repair"/>
    <property type="evidence" value="ECO:0007669"/>
    <property type="project" value="UniProtKB-KW"/>
</dbReference>
<dbReference type="PROSITE" id="PS50097">
    <property type="entry name" value="BTB"/>
    <property type="match status" value="1"/>
</dbReference>
<name>A0A7J7J1J4_BUGNE</name>
<feature type="compositionally biased region" description="Basic and acidic residues" evidence="8">
    <location>
        <begin position="78"/>
        <end position="93"/>
    </location>
</feature>
<dbReference type="PANTHER" id="PTHR21541">
    <property type="entry name" value="BTB POZ DOMAIN CONTAINING 12"/>
    <property type="match status" value="1"/>
</dbReference>
<keyword evidence="3" id="KW-0227">DNA damage</keyword>
<feature type="region of interest" description="Disordered" evidence="8">
    <location>
        <begin position="46"/>
        <end position="206"/>
    </location>
</feature>
<feature type="region of interest" description="Disordered" evidence="8">
    <location>
        <begin position="829"/>
        <end position="886"/>
    </location>
</feature>
<sequence>METIEDLVGKTFKVYECKGCHNFFVNGEDLAKHLAHCVKYQEISTSAVNSSTSSSGTSHKSRTTKSQKEGAPRALRSRKYEFKPVAELKDGKRAQQPPQDTPSTTSTPSTPCTAQRTSNKVPPPPSTLSKDHCVPNQKQPAFTSLNSKEKETSETPNMVIDSPSYEVTNPHHAPPYPSPDILVPETPECPSRTSSTARVNPSDKDKLMTSLHTGDYMCRFLASKEFSDAVILTDLAEIPVHKLVIAAKYPHLSQHLSNVEVIDFSAISYGHVSAWLKYLYTNDETAFSRISLESLKKIAAFIQNPTRDISCTVKSSGQSSLVSSSAPEKGVVTSTPLPGCRPGLQEQDGSKQEVLSSTQSPEGQQAAISSAGTCRQLSSKYEVNSCTLSAAERCTSPGGGRTDSSHTSNFVSMSSHNLSSTPLTAPLKPNEMSTSTPLTAPLKPNEMSTSTPLTAPLKAKNMSASTPCTAETGKRGRPRIYARMSVGPLNKSSRASSQAKDGKKHVEKNLKVLSLAQPSRLLRNSHKKKVLEERKQPDLNINCIPVDQQAGAEAMQTSGSPSLQQMVNGLTRECRISLVRQTPEQLVSTHSAELRRTQLKKRVTHKTRLDVRETSGNSRKSAENSVLFSAGGKKKRSSSAALHKQFRVNFSSLKVTPQEDSNHVHSAPSLVGTSTPSAGSNHLDDSFARGSVSVHLEDICMAPCANETLDNSLISSSVRDIEISPAAVRERDMTNKVIANACVDFANDAFSEIETVEPFSSLSHDHLGVDIGSCAAGPVNSCDNKETAMANEHTSYNAEFMDLTDTLSLTHSPEGNRDHIINTSSLAKCDTARQTGQRNIDTARQTGQREYQQDADDKTAEDDSGRGSARTPIRPRGTHRAYVPSPYTPMDHFNSFSDDQLKARLRAYGLRDKMSRKRMISTLTELYAQTHQYETDTSAEWTIVNTPCRDLSPPPASCLDSATTPRLESVASSEVGAVLSIPDSNNEPVTSQTVSGSNPLPVSDIDQLLQELDGLVDSSPGSAVDVNEMETGNQVDDADDDVTLHIYSGSESGSDENDADAADEVISSAAESPGVVLRTPADLNDALRQLIKGHDDLYARVLTYQMIPREELTTLVRSAGIRCSHQQLDSFCSKQCICVQSKPRPPRKHGKKKAGAPGKTTSQQRN</sequence>